<dbReference type="GO" id="GO:0003905">
    <property type="term" value="F:alkylbase DNA N-glycosylase activity"/>
    <property type="evidence" value="ECO:0007669"/>
    <property type="project" value="InterPro"/>
</dbReference>
<dbReference type="GO" id="GO:0006284">
    <property type="term" value="P:base-excision repair"/>
    <property type="evidence" value="ECO:0007669"/>
    <property type="project" value="InterPro"/>
</dbReference>
<keyword evidence="2 5" id="KW-0227">DNA damage</keyword>
<dbReference type="InterPro" id="IPR011034">
    <property type="entry name" value="Formyl_transferase-like_C_sf"/>
</dbReference>
<protein>
    <recommendedName>
        <fullName evidence="5">Putative 3-methyladenine DNA glycosylase</fullName>
        <ecNumber evidence="5">3.2.2.-</ecNumber>
    </recommendedName>
</protein>
<evidence type="ECO:0000256" key="3">
    <source>
        <dbReference type="ARBA" id="ARBA00022801"/>
    </source>
</evidence>
<organism evidence="6 7">
    <name type="scientific">Pontibacter akesuensis</name>
    <dbReference type="NCBI Taxonomy" id="388950"/>
    <lineage>
        <taxon>Bacteria</taxon>
        <taxon>Pseudomonadati</taxon>
        <taxon>Bacteroidota</taxon>
        <taxon>Cytophagia</taxon>
        <taxon>Cytophagales</taxon>
        <taxon>Hymenobacteraceae</taxon>
        <taxon>Pontibacter</taxon>
    </lineage>
</organism>
<gene>
    <name evidence="6" type="ORF">SAMN04487941_2938</name>
</gene>
<evidence type="ECO:0000256" key="5">
    <source>
        <dbReference type="HAMAP-Rule" id="MF_00527"/>
    </source>
</evidence>
<dbReference type="EC" id="3.2.2.-" evidence="5"/>
<dbReference type="NCBIfam" id="TIGR00567">
    <property type="entry name" value="3mg"/>
    <property type="match status" value="1"/>
</dbReference>
<dbReference type="InterPro" id="IPR003180">
    <property type="entry name" value="MPG"/>
</dbReference>
<keyword evidence="4 5" id="KW-0234">DNA repair</keyword>
<dbReference type="FunFam" id="3.10.300.10:FF:000001">
    <property type="entry name" value="Putative 3-methyladenine DNA glycosylase"/>
    <property type="match status" value="1"/>
</dbReference>
<keyword evidence="3 5" id="KW-0378">Hydrolase</keyword>
<sequence length="230" mass="25723">MINEKLRSILQLVRKEAELLHIIHSSLSIANMKLPKSFYTRPDVVHLAQELLGKYVYTCVNGMLTGGMIVETEAYSGQNDKACHAHLNRRTKRTEIMYHEGGVAYVYLVYGIYHLFNIITNTEGNADAVLVRAIEPEVGVEEMLLRRGMASIKPNLTAGPGVLSIALGIDKKLYGADLTGSTIWLEDKGITIPPEQIVSGPRIGIDYAEEDALLPWRFWVKGNKWVSKKK</sequence>
<evidence type="ECO:0000256" key="1">
    <source>
        <dbReference type="ARBA" id="ARBA00009232"/>
    </source>
</evidence>
<proteinExistence type="inferred from homology"/>
<dbReference type="SUPFAM" id="SSF50486">
    <property type="entry name" value="FMT C-terminal domain-like"/>
    <property type="match status" value="1"/>
</dbReference>
<dbReference type="Gene3D" id="3.10.300.10">
    <property type="entry name" value="Methylpurine-DNA glycosylase (MPG)"/>
    <property type="match status" value="1"/>
</dbReference>
<keyword evidence="7" id="KW-1185">Reference proteome</keyword>
<dbReference type="CDD" id="cd00540">
    <property type="entry name" value="AAG"/>
    <property type="match status" value="1"/>
</dbReference>
<dbReference type="InterPro" id="IPR036995">
    <property type="entry name" value="MPG_sf"/>
</dbReference>
<dbReference type="HAMAP" id="MF_00527">
    <property type="entry name" value="3MGH"/>
    <property type="match status" value="1"/>
</dbReference>
<evidence type="ECO:0000313" key="6">
    <source>
        <dbReference type="EMBL" id="SFU85239.1"/>
    </source>
</evidence>
<evidence type="ECO:0000313" key="7">
    <source>
        <dbReference type="Proteomes" id="UP000182491"/>
    </source>
</evidence>
<accession>A0A1I7JJA8</accession>
<evidence type="ECO:0000256" key="4">
    <source>
        <dbReference type="ARBA" id="ARBA00023204"/>
    </source>
</evidence>
<dbReference type="Proteomes" id="UP000182491">
    <property type="component" value="Unassembled WGS sequence"/>
</dbReference>
<comment type="similarity">
    <text evidence="1 5">Belongs to the DNA glycosylase MPG family.</text>
</comment>
<dbReference type="PANTHER" id="PTHR10429">
    <property type="entry name" value="DNA-3-METHYLADENINE GLYCOSYLASE"/>
    <property type="match status" value="1"/>
</dbReference>
<reference evidence="7" key="1">
    <citation type="submission" date="2016-10" db="EMBL/GenBank/DDBJ databases">
        <authorList>
            <person name="Varghese N."/>
        </authorList>
    </citation>
    <scope>NUCLEOTIDE SEQUENCE [LARGE SCALE GENOMIC DNA]</scope>
    <source>
        <strain evidence="7">DSM 18820</strain>
    </source>
</reference>
<dbReference type="AlphaFoldDB" id="A0A1I7JJA8"/>
<name>A0A1I7JJA8_9BACT</name>
<dbReference type="EMBL" id="FPCA01000003">
    <property type="protein sequence ID" value="SFU85239.1"/>
    <property type="molecule type" value="Genomic_DNA"/>
</dbReference>
<dbReference type="GO" id="GO:0003677">
    <property type="term" value="F:DNA binding"/>
    <property type="evidence" value="ECO:0007669"/>
    <property type="project" value="InterPro"/>
</dbReference>
<dbReference type="PANTHER" id="PTHR10429:SF0">
    <property type="entry name" value="DNA-3-METHYLADENINE GLYCOSYLASE"/>
    <property type="match status" value="1"/>
</dbReference>
<dbReference type="Pfam" id="PF02245">
    <property type="entry name" value="Pur_DNA_glyco"/>
    <property type="match status" value="1"/>
</dbReference>
<evidence type="ECO:0000256" key="2">
    <source>
        <dbReference type="ARBA" id="ARBA00022763"/>
    </source>
</evidence>